<protein>
    <submittedName>
        <fullName evidence="2">Uncharacterized protein</fullName>
    </submittedName>
</protein>
<dbReference type="EMBL" id="CAJFDH010000002">
    <property type="protein sequence ID" value="CAD5209234.1"/>
    <property type="molecule type" value="Genomic_DNA"/>
</dbReference>
<feature type="signal peptide" evidence="1">
    <location>
        <begin position="1"/>
        <end position="22"/>
    </location>
</feature>
<sequence>MWLPSAILFGLSFSALFEVVKPEDGRKLAVTCPSYSTVSHDGERCLLQSEGKDCTDSIILKTEQRTGMIVFRENDDVPDYLNQMAAIHVHCGLKPDLQFALVYHTQKSFVDCGGGARQTSRPNNYKSLCYINRYLPFHKNLKIAEYKHGDFNSYVTYEEGKGNLGVFPYSKDVYEKVGGSNGKIRTGIERATDLIHLYSTNGYGVSSEHFKSYASVYCTFNKQCVGEGTEVQETARLN</sequence>
<feature type="chain" id="PRO_5035594463" evidence="1">
    <location>
        <begin position="23"/>
        <end position="238"/>
    </location>
</feature>
<accession>A0A811K165</accession>
<evidence type="ECO:0000313" key="2">
    <source>
        <dbReference type="EMBL" id="CAD5209234.1"/>
    </source>
</evidence>
<evidence type="ECO:0000256" key="1">
    <source>
        <dbReference type="SAM" id="SignalP"/>
    </source>
</evidence>
<gene>
    <name evidence="2" type="ORF">BOKJ2_LOCUS2578</name>
</gene>
<keyword evidence="1" id="KW-0732">Signal</keyword>
<dbReference type="Proteomes" id="UP000783686">
    <property type="component" value="Unassembled WGS sequence"/>
</dbReference>
<proteinExistence type="predicted"/>
<keyword evidence="3" id="KW-1185">Reference proteome</keyword>
<dbReference type="AlphaFoldDB" id="A0A811K165"/>
<reference evidence="2" key="1">
    <citation type="submission" date="2020-09" db="EMBL/GenBank/DDBJ databases">
        <authorList>
            <person name="Kikuchi T."/>
        </authorList>
    </citation>
    <scope>NUCLEOTIDE SEQUENCE</scope>
    <source>
        <strain evidence="2">SH1</strain>
    </source>
</reference>
<evidence type="ECO:0000313" key="3">
    <source>
        <dbReference type="Proteomes" id="UP000614601"/>
    </source>
</evidence>
<comment type="caution">
    <text evidence="2">The sequence shown here is derived from an EMBL/GenBank/DDBJ whole genome shotgun (WGS) entry which is preliminary data.</text>
</comment>
<dbReference type="EMBL" id="CAJFCW020000002">
    <property type="protein sequence ID" value="CAG9088806.1"/>
    <property type="molecule type" value="Genomic_DNA"/>
</dbReference>
<organism evidence="2 3">
    <name type="scientific">Bursaphelenchus okinawaensis</name>
    <dbReference type="NCBI Taxonomy" id="465554"/>
    <lineage>
        <taxon>Eukaryota</taxon>
        <taxon>Metazoa</taxon>
        <taxon>Ecdysozoa</taxon>
        <taxon>Nematoda</taxon>
        <taxon>Chromadorea</taxon>
        <taxon>Rhabditida</taxon>
        <taxon>Tylenchina</taxon>
        <taxon>Tylenchomorpha</taxon>
        <taxon>Aphelenchoidea</taxon>
        <taxon>Aphelenchoididae</taxon>
        <taxon>Bursaphelenchus</taxon>
    </lineage>
</organism>
<name>A0A811K165_9BILA</name>
<dbReference type="Proteomes" id="UP000614601">
    <property type="component" value="Unassembled WGS sequence"/>
</dbReference>